<keyword evidence="4" id="KW-0969">Cilium</keyword>
<gene>
    <name evidence="9" type="ORF">CYPRO_3110</name>
</gene>
<dbReference type="PANTHER" id="PTHR37833:SF1">
    <property type="entry name" value="SIGNAL PEPTIDE PROTEIN"/>
    <property type="match status" value="1"/>
</dbReference>
<feature type="chain" id="PRO_5016881185" evidence="6">
    <location>
        <begin position="30"/>
        <end position="1894"/>
    </location>
</feature>
<evidence type="ECO:0000259" key="8">
    <source>
        <dbReference type="Pfam" id="PF22544"/>
    </source>
</evidence>
<dbReference type="EMBL" id="CP027806">
    <property type="protein sequence ID" value="AXJ02345.1"/>
    <property type="molecule type" value="Genomic_DNA"/>
</dbReference>
<dbReference type="Proteomes" id="UP000254808">
    <property type="component" value="Chromosome"/>
</dbReference>
<evidence type="ECO:0000256" key="6">
    <source>
        <dbReference type="SAM" id="SignalP"/>
    </source>
</evidence>
<keyword evidence="5" id="KW-0966">Cell projection</keyword>
<feature type="domain" description="HYDIN/VesB/CFA65-like Ig-like" evidence="8">
    <location>
        <begin position="350"/>
        <end position="438"/>
    </location>
</feature>
<evidence type="ECO:0000256" key="4">
    <source>
        <dbReference type="ARBA" id="ARBA00023069"/>
    </source>
</evidence>
<keyword evidence="10" id="KW-1185">Reference proteome</keyword>
<reference evidence="9 10" key="1">
    <citation type="submission" date="2018-03" db="EMBL/GenBank/DDBJ databases">
        <title>Phenotypic and genomic properties of Cyclonatronum proteinivorum gen. nov., sp. nov., a haloalkaliphilic bacteroidete from soda lakes possessing Na+-translocating rhodopsin.</title>
        <authorList>
            <person name="Toshchakov S.V."/>
            <person name="Korzhenkov A."/>
            <person name="Samarov N.I."/>
            <person name="Kublanov I.V."/>
            <person name="Muntyan M.S."/>
            <person name="Sorokin D.Y."/>
        </authorList>
    </citation>
    <scope>NUCLEOTIDE SEQUENCE [LARGE SCALE GENOMIC DNA]</scope>
    <source>
        <strain evidence="9 10">Omega</strain>
    </source>
</reference>
<dbReference type="PANTHER" id="PTHR37833">
    <property type="entry name" value="LIPOPROTEIN-RELATED"/>
    <property type="match status" value="1"/>
</dbReference>
<evidence type="ECO:0000256" key="1">
    <source>
        <dbReference type="ARBA" id="ARBA00004138"/>
    </source>
</evidence>
<dbReference type="InterPro" id="IPR026444">
    <property type="entry name" value="Secre_tail"/>
</dbReference>
<feature type="domain" description="HYDIN/VesB/CFA65-like Ig-like" evidence="8">
    <location>
        <begin position="774"/>
        <end position="858"/>
    </location>
</feature>
<accession>A0A345UPE3</accession>
<proteinExistence type="predicted"/>
<dbReference type="Pfam" id="PF18962">
    <property type="entry name" value="Por_Secre_tail"/>
    <property type="match status" value="1"/>
</dbReference>
<comment type="subcellular location">
    <subcellularLocation>
        <location evidence="1">Cell projection</location>
        <location evidence="1">Cilium</location>
    </subcellularLocation>
    <subcellularLocation>
        <location evidence="2">Cytoplasm</location>
    </subcellularLocation>
</comment>
<dbReference type="Gene3D" id="2.60.40.4070">
    <property type="match status" value="1"/>
</dbReference>
<evidence type="ECO:0000313" key="10">
    <source>
        <dbReference type="Proteomes" id="UP000254808"/>
    </source>
</evidence>
<dbReference type="InterPro" id="IPR053879">
    <property type="entry name" value="HYDIN_VesB_CFA65-like_Ig"/>
</dbReference>
<dbReference type="Gene3D" id="2.60.40.10">
    <property type="entry name" value="Immunoglobulins"/>
    <property type="match status" value="3"/>
</dbReference>
<sequence length="1894" mass="200463">MYVAPPGRRLLFAALFCALFVMGALPLKAQNGLTVDPASLEITLPGNASGPVNFTLTNNTAEPLSFLFPGYESSGRPALLRGDVSALSSTFTAAISEEQRQQRQTLQSWLSGELTSPTPAQQQLIAGFEAEAADRTVPNEGSEPHAGTQGYPVTFEQLALGGFQFVLYSEIPVSGNWTGYSADFVLDVGNALTWSNDFAILFTDGPDFETATVMYQLGGNSISLNPQLGHIQWGMGFGNNPVIEQITFDSPLELDELYVWIGNAWNDDGQWSGEVVLEGLDAQPMFISAVSPASGVLAPGESAGIEAQFASGDRLAGTYEDTLTMLTGDSATETEIPAILTVEGNPAATVTPDALDFGDVFVSDTRTLSFTLTNTGIDVLTAADFSVDNPAFTTEVSALEIAPSTAAQVSVSFTAAAAGAQSGTLSLTTNDPENPIIDVALSANGVNTPLIGFNPDVLTTALNAGETGTASFFIENTGEGELTFSMPAFDSAQRLVRGPGDVFANRNFTSALSPAYLDARAMLHARESGLISELPEATQRILDAAQADFTNDQFTAAEPQNDVPAEDTFLITMEDFSPAPLSFSRVSGELTGDLISVFADFVMTESSGATFASDLTLLFANTANPDFSNPDDFIFQLGGTDFFAANRFGWQTGSSSQPGTPVFVNIFTPEPFPMESVYLFIGHGFGSGGQAVWNGTIELASFTTATPDFITAVSPASGTVPSGGAAEILLDLSAEELVAGTFSGFLTINSNDPLSGTSAYEIMLSVDGTPSAAVSSTEVDFGTVFEGDEATAAFTVMNTGTGFLELSDFVLEGTGFGLTLESAQIDPFGMLAVEVSFSSSELGPNLGTLSFATNDPENPAFEIALTTEVAARPLAAVSPLSFELGLDAGDSTTVSLEIENSGSGPLDFSFPRFQAAERSAAQNRAMLAGEASELSRTSFPPAQLLTKENQSFIRDRMLVAEAAAGRLSPLHEEALAQAQQRFAEDENSTQLTSAPDGFLIEMDGFFAEGGDFTLIGEAVSGTLEQVIADFVLDESSGVTWASDLAVLITSTPELPVAHGGDILLQVGGTLSYAPFDRRFSWNAGNSSTPGTAVQTAISFPEPFAFEDVYIWVGNAWLSHDFGVWSGEIVLGGLGNSAAFFTGASEASGTLAPGSSTTVALEVSTLELIAGTYTDALLLLTNDPLNPQFTIEGELTVAGQPDLAAESPELDFGTVFNGTSRELAVVLTNTGTDVVEISGIDISGEGFSTEATGFSLAAGNSAAVSVTFDATTSGSFTGELIVESNAVSGDVLVALSAVASEPGILTVDTTPLDFELPQNEMTTSTITLSNTGDADLEYSLLSLQMPDGSERPVQLGGFGEVSAAESANRSVLHLNELIQARQGFARTAQQRPASSGNAALMNTLEVIWEQAPSQSEAIVSTDFSNGTGVYSADDFHIQGAALVQRISAEGSTIGHSLRLDEVATGARFFIYNDDNGRPAGHPAGGGEAPVFSFTGDFGTPGLGVLEPDQEDPNFTTSRLMLDLVDAVGEPLLLGEGRYWLIVAPVIPNGDPLWYQLVSNQGEGDAQIIDPSDFFSFGITDWTDINNYVNPSSANLNFRIEGAMINFLAANPTQGVIAPDASQEVTLMVDATDLEPGAYAVTLRISTNSPLTPLTEIPVTLTVTESESGLRWANLADPSFAEIAQGENFHIHGQVQAMDENLDLHDAPIQMWVGFHTENMHPGFWEEQVWIEGSFNQMHDDRAEFVALAGSHLPEGEYYFATRFRLENHSFVYGGYHELGGGFWNELFHVSGQLIVTQPTSTEPETDLPLAFELRQNYPNPFNPTTQISFALPEAADVRLEVFNLLGQRVEQLVNGRISAGTHTVTLDASRLSSGVYIYRIAAGDMVQTRKMMLVK</sequence>
<keyword evidence="6" id="KW-0732">Signal</keyword>
<dbReference type="InterPro" id="IPR013783">
    <property type="entry name" value="Ig-like_fold"/>
</dbReference>
<evidence type="ECO:0000256" key="3">
    <source>
        <dbReference type="ARBA" id="ARBA00022490"/>
    </source>
</evidence>
<dbReference type="KEGG" id="cprv:CYPRO_3110"/>
<evidence type="ECO:0000259" key="7">
    <source>
        <dbReference type="Pfam" id="PF18962"/>
    </source>
</evidence>
<keyword evidence="3" id="KW-0963">Cytoplasm</keyword>
<dbReference type="Pfam" id="PF22544">
    <property type="entry name" value="HYDIN_VesB_CFA65-like_Ig"/>
    <property type="match status" value="3"/>
</dbReference>
<dbReference type="NCBIfam" id="NF012200">
    <property type="entry name" value="choice_anch_D"/>
    <property type="match status" value="3"/>
</dbReference>
<feature type="domain" description="Secretion system C-terminal sorting" evidence="7">
    <location>
        <begin position="1816"/>
        <end position="1891"/>
    </location>
</feature>
<evidence type="ECO:0000313" key="9">
    <source>
        <dbReference type="EMBL" id="AXJ02345.1"/>
    </source>
</evidence>
<feature type="domain" description="HYDIN/VesB/CFA65-like Ig-like" evidence="8">
    <location>
        <begin position="1202"/>
        <end position="1289"/>
    </location>
</feature>
<organism evidence="9 10">
    <name type="scientific">Cyclonatronum proteinivorum</name>
    <dbReference type="NCBI Taxonomy" id="1457365"/>
    <lineage>
        <taxon>Bacteria</taxon>
        <taxon>Pseudomonadati</taxon>
        <taxon>Balneolota</taxon>
        <taxon>Balneolia</taxon>
        <taxon>Balneolales</taxon>
        <taxon>Cyclonatronaceae</taxon>
        <taxon>Cyclonatronum</taxon>
    </lineage>
</organism>
<protein>
    <submittedName>
        <fullName evidence="9">Por secretion system C-terminal sorting domain-containing protein</fullName>
    </submittedName>
</protein>
<dbReference type="GO" id="GO:0005737">
    <property type="term" value="C:cytoplasm"/>
    <property type="evidence" value="ECO:0007669"/>
    <property type="project" value="UniProtKB-SubCell"/>
</dbReference>
<evidence type="ECO:0000256" key="5">
    <source>
        <dbReference type="ARBA" id="ARBA00023273"/>
    </source>
</evidence>
<feature type="signal peptide" evidence="6">
    <location>
        <begin position="1"/>
        <end position="29"/>
    </location>
</feature>
<name>A0A345UPE3_9BACT</name>
<evidence type="ECO:0000256" key="2">
    <source>
        <dbReference type="ARBA" id="ARBA00004496"/>
    </source>
</evidence>
<dbReference type="NCBIfam" id="TIGR04183">
    <property type="entry name" value="Por_Secre_tail"/>
    <property type="match status" value="1"/>
</dbReference>